<proteinExistence type="predicted"/>
<sequence length="200" mass="21891">MTLRPSNLPKLAICACFEPNPDAGSAAARGTMLDGVFRRRVHGDKSDDTAVAKDELDAVDWAINQIAAIAGTTEIVTAEARCKIECLGLTGTADAWLPELGMSADLKTGQLRNYREQMAAYALGFMEATFCSEWTAHLLFCDQRQFVTYRFNYEEAKAVVSEVIAQFHDPAKQPVPCDYCSWCAKAETCPARLELAAAGR</sequence>
<dbReference type="eggNOG" id="ENOG5033ZQX">
    <property type="taxonomic scope" value="Bacteria"/>
</dbReference>
<dbReference type="InParanoid" id="B4CXK4"/>
<dbReference type="AlphaFoldDB" id="B4CXK4"/>
<dbReference type="STRING" id="497964.CfE428DRAFT_1295"/>
<reference evidence="1 2" key="1">
    <citation type="journal article" date="2011" name="J. Bacteriol.">
        <title>Genome sequence of Chthoniobacter flavus Ellin428, an aerobic heterotrophic soil bacterium.</title>
        <authorList>
            <person name="Kant R."/>
            <person name="van Passel M.W."/>
            <person name="Palva A."/>
            <person name="Lucas S."/>
            <person name="Lapidus A."/>
            <person name="Glavina Del Rio T."/>
            <person name="Dalin E."/>
            <person name="Tice H."/>
            <person name="Bruce D."/>
            <person name="Goodwin L."/>
            <person name="Pitluck S."/>
            <person name="Larimer F.W."/>
            <person name="Land M.L."/>
            <person name="Hauser L."/>
            <person name="Sangwan P."/>
            <person name="de Vos W.M."/>
            <person name="Janssen P.H."/>
            <person name="Smidt H."/>
        </authorList>
    </citation>
    <scope>NUCLEOTIDE SEQUENCE [LARGE SCALE GENOMIC DNA]</scope>
    <source>
        <strain evidence="1 2">Ellin428</strain>
    </source>
</reference>
<accession>B4CXK4</accession>
<dbReference type="InterPro" id="IPR011604">
    <property type="entry name" value="PDDEXK-like_dom_sf"/>
</dbReference>
<gene>
    <name evidence="1" type="ORF">CfE428DRAFT_1295</name>
</gene>
<comment type="caution">
    <text evidence="1">The sequence shown here is derived from an EMBL/GenBank/DDBJ whole genome shotgun (WGS) entry which is preliminary data.</text>
</comment>
<dbReference type="EMBL" id="ABVL01000003">
    <property type="protein sequence ID" value="EDY21002.1"/>
    <property type="molecule type" value="Genomic_DNA"/>
</dbReference>
<evidence type="ECO:0000313" key="2">
    <source>
        <dbReference type="Proteomes" id="UP000005824"/>
    </source>
</evidence>
<organism evidence="1 2">
    <name type="scientific">Chthoniobacter flavus Ellin428</name>
    <dbReference type="NCBI Taxonomy" id="497964"/>
    <lineage>
        <taxon>Bacteria</taxon>
        <taxon>Pseudomonadati</taxon>
        <taxon>Verrucomicrobiota</taxon>
        <taxon>Spartobacteria</taxon>
        <taxon>Chthoniobacterales</taxon>
        <taxon>Chthoniobacteraceae</taxon>
        <taxon>Chthoniobacter</taxon>
    </lineage>
</organism>
<dbReference type="Proteomes" id="UP000005824">
    <property type="component" value="Unassembled WGS sequence"/>
</dbReference>
<evidence type="ECO:0000313" key="1">
    <source>
        <dbReference type="EMBL" id="EDY21002.1"/>
    </source>
</evidence>
<name>B4CXK4_9BACT</name>
<dbReference type="Gene3D" id="3.90.320.10">
    <property type="match status" value="1"/>
</dbReference>
<protein>
    <recommendedName>
        <fullName evidence="3">PD-(D/E)XK endonuclease-like domain-containing protein</fullName>
    </recommendedName>
</protein>
<keyword evidence="2" id="KW-1185">Reference proteome</keyword>
<evidence type="ECO:0008006" key="3">
    <source>
        <dbReference type="Google" id="ProtNLM"/>
    </source>
</evidence>
<dbReference type="RefSeq" id="WP_006978621.1">
    <property type="nucleotide sequence ID" value="NZ_ABVL01000003.1"/>
</dbReference>